<dbReference type="EMBL" id="AYKW01000010">
    <property type="protein sequence ID" value="PIL32593.1"/>
    <property type="molecule type" value="Genomic_DNA"/>
</dbReference>
<feature type="compositionally biased region" description="Basic and acidic residues" evidence="1">
    <location>
        <begin position="287"/>
        <end position="298"/>
    </location>
</feature>
<evidence type="ECO:0000313" key="2">
    <source>
        <dbReference type="EMBL" id="PIL32593.1"/>
    </source>
</evidence>
<feature type="compositionally biased region" description="Polar residues" evidence="1">
    <location>
        <begin position="237"/>
        <end position="256"/>
    </location>
</feature>
<protein>
    <submittedName>
        <fullName evidence="2">Uncharacterized protein</fullName>
    </submittedName>
</protein>
<comment type="caution">
    <text evidence="2">The sequence shown here is derived from an EMBL/GenBank/DDBJ whole genome shotgun (WGS) entry which is preliminary data.</text>
</comment>
<gene>
    <name evidence="2" type="ORF">GSI_05296</name>
</gene>
<feature type="region of interest" description="Disordered" evidence="1">
    <location>
        <begin position="122"/>
        <end position="298"/>
    </location>
</feature>
<dbReference type="AlphaFoldDB" id="A0A2G8SFR7"/>
<evidence type="ECO:0000256" key="1">
    <source>
        <dbReference type="SAM" id="MobiDB-lite"/>
    </source>
</evidence>
<organism evidence="2 3">
    <name type="scientific">Ganoderma sinense ZZ0214-1</name>
    <dbReference type="NCBI Taxonomy" id="1077348"/>
    <lineage>
        <taxon>Eukaryota</taxon>
        <taxon>Fungi</taxon>
        <taxon>Dikarya</taxon>
        <taxon>Basidiomycota</taxon>
        <taxon>Agaricomycotina</taxon>
        <taxon>Agaricomycetes</taxon>
        <taxon>Polyporales</taxon>
        <taxon>Polyporaceae</taxon>
        <taxon>Ganoderma</taxon>
    </lineage>
</organism>
<proteinExistence type="predicted"/>
<dbReference type="Proteomes" id="UP000230002">
    <property type="component" value="Unassembled WGS sequence"/>
</dbReference>
<sequence length="324" mass="35393">MSTTDIVYTPPCVECACSRKTCRVRNRNHKCNRCNENDIDCSLRKNVRASAEDIYLPDLISNVEAHMGRADDVYQSITQSQGSLLTLGQDILREVRKMAGGVSRESQHAGFIRGAHDGYQTTQDRQSGYLPDSETLCDPGSCKGGASAGSRAELSPDISGEGTQVDTKDKGKGRKKEKDDADEYVPTSPEPEPSLKWLTRDASKRHQVKSRAIQSDQSDAEPGQPDAKPKKGRTGTARASSITLSESNIAGPSKSVTGKKRSAINVDSSSSESSEDDKSSPAKKRSRQEAEQEHNAKFEMFRAARALRGRRADTDDVVIKTEKL</sequence>
<keyword evidence="3" id="KW-1185">Reference proteome</keyword>
<accession>A0A2G8SFR7</accession>
<name>A0A2G8SFR7_9APHY</name>
<evidence type="ECO:0000313" key="3">
    <source>
        <dbReference type="Proteomes" id="UP000230002"/>
    </source>
</evidence>
<reference evidence="2 3" key="1">
    <citation type="journal article" date="2015" name="Sci. Rep.">
        <title>Chromosome-level genome map provides insights into diverse defense mechanisms in the medicinal fungus Ganoderma sinense.</title>
        <authorList>
            <person name="Zhu Y."/>
            <person name="Xu J."/>
            <person name="Sun C."/>
            <person name="Zhou S."/>
            <person name="Xu H."/>
            <person name="Nelson D.R."/>
            <person name="Qian J."/>
            <person name="Song J."/>
            <person name="Luo H."/>
            <person name="Xiang L."/>
            <person name="Li Y."/>
            <person name="Xu Z."/>
            <person name="Ji A."/>
            <person name="Wang L."/>
            <person name="Lu S."/>
            <person name="Hayward A."/>
            <person name="Sun W."/>
            <person name="Li X."/>
            <person name="Schwartz D.C."/>
            <person name="Wang Y."/>
            <person name="Chen S."/>
        </authorList>
    </citation>
    <scope>NUCLEOTIDE SEQUENCE [LARGE SCALE GENOMIC DNA]</scope>
    <source>
        <strain evidence="2 3">ZZ0214-1</strain>
    </source>
</reference>